<comment type="caution">
    <text evidence="2">The sequence shown here is derived from an EMBL/GenBank/DDBJ whole genome shotgun (WGS) entry which is preliminary data.</text>
</comment>
<name>A0ABT8KZT4_9BACT</name>
<reference evidence="2" key="1">
    <citation type="submission" date="2023-06" db="EMBL/GenBank/DDBJ databases">
        <title>Genomic of Agaribacillus aureum.</title>
        <authorList>
            <person name="Wang G."/>
        </authorList>
    </citation>
    <scope>NUCLEOTIDE SEQUENCE</scope>
    <source>
        <strain evidence="2">BMA12</strain>
    </source>
</reference>
<dbReference type="Proteomes" id="UP001172083">
    <property type="component" value="Unassembled WGS sequence"/>
</dbReference>
<evidence type="ECO:0000259" key="1">
    <source>
        <dbReference type="Pfam" id="PF13568"/>
    </source>
</evidence>
<dbReference type="Pfam" id="PF13568">
    <property type="entry name" value="OMP_b-brl_2"/>
    <property type="match status" value="1"/>
</dbReference>
<dbReference type="EMBL" id="JAUJEB010000001">
    <property type="protein sequence ID" value="MDN5210945.1"/>
    <property type="molecule type" value="Genomic_DNA"/>
</dbReference>
<keyword evidence="3" id="KW-1185">Reference proteome</keyword>
<dbReference type="RefSeq" id="WP_346756282.1">
    <property type="nucleotide sequence ID" value="NZ_JAUJEB010000001.1"/>
</dbReference>
<proteinExistence type="predicted"/>
<accession>A0ABT8KZT4</accession>
<organism evidence="2 3">
    <name type="scientific">Agaribacillus aureus</name>
    <dbReference type="NCBI Taxonomy" id="3051825"/>
    <lineage>
        <taxon>Bacteria</taxon>
        <taxon>Pseudomonadati</taxon>
        <taxon>Bacteroidota</taxon>
        <taxon>Cytophagia</taxon>
        <taxon>Cytophagales</taxon>
        <taxon>Splendidivirgaceae</taxon>
        <taxon>Agaribacillus</taxon>
    </lineage>
</organism>
<protein>
    <submittedName>
        <fullName evidence="2">Outer membrane beta-barrel protein</fullName>
    </submittedName>
</protein>
<gene>
    <name evidence="2" type="ORF">QQ020_02760</name>
</gene>
<feature type="domain" description="Outer membrane protein beta-barrel" evidence="1">
    <location>
        <begin position="22"/>
        <end position="175"/>
    </location>
</feature>
<evidence type="ECO:0000313" key="2">
    <source>
        <dbReference type="EMBL" id="MDN5210945.1"/>
    </source>
</evidence>
<sequence length="208" mass="22687">MKKLTLLAITLMISSLSYGQFFTLGPKIGFSSSKLKLSDNIDAIKEKDAQLGFHAGLFTRFSLGGFYVQPEALFTSVDGQVQINEGGSSPSNQIVDLEYNKLDVPVMFGTTFLKIFRLQAGPTASLLLSADAKSSLSGVKEDVKSSYKDATLGYQLGFGVDISRLVIDLKWEGNLSSFGDDLSLFGQTFQTDQRNRLLTLSVGFKLIN</sequence>
<evidence type="ECO:0000313" key="3">
    <source>
        <dbReference type="Proteomes" id="UP001172083"/>
    </source>
</evidence>
<dbReference type="InterPro" id="IPR025665">
    <property type="entry name" value="Beta-barrel_OMP_2"/>
</dbReference>